<proteinExistence type="predicted"/>
<name>A0ABR3H0D0_LOXSC</name>
<dbReference type="EMBL" id="JBEUOH010000031">
    <property type="protein sequence ID" value="KAL0853078.1"/>
    <property type="molecule type" value="Genomic_DNA"/>
</dbReference>
<gene>
    <name evidence="2" type="ORF">ABMA27_012853</name>
</gene>
<dbReference type="Proteomes" id="UP001549920">
    <property type="component" value="Unassembled WGS sequence"/>
</dbReference>
<protein>
    <submittedName>
        <fullName evidence="2">Uncharacterized protein</fullName>
    </submittedName>
</protein>
<evidence type="ECO:0000313" key="3">
    <source>
        <dbReference type="Proteomes" id="UP001549920"/>
    </source>
</evidence>
<organism evidence="2 3">
    <name type="scientific">Loxostege sticticalis</name>
    <name type="common">Beet webworm moth</name>
    <dbReference type="NCBI Taxonomy" id="481309"/>
    <lineage>
        <taxon>Eukaryota</taxon>
        <taxon>Metazoa</taxon>
        <taxon>Ecdysozoa</taxon>
        <taxon>Arthropoda</taxon>
        <taxon>Hexapoda</taxon>
        <taxon>Insecta</taxon>
        <taxon>Pterygota</taxon>
        <taxon>Neoptera</taxon>
        <taxon>Endopterygota</taxon>
        <taxon>Lepidoptera</taxon>
        <taxon>Glossata</taxon>
        <taxon>Ditrysia</taxon>
        <taxon>Pyraloidea</taxon>
        <taxon>Crambidae</taxon>
        <taxon>Pyraustinae</taxon>
        <taxon>Loxostege</taxon>
    </lineage>
</organism>
<feature type="compositionally biased region" description="Basic residues" evidence="1">
    <location>
        <begin position="144"/>
        <end position="159"/>
    </location>
</feature>
<sequence length="159" mass="18842">MAKNSLYDECSHIKREPMEYVADENVAREIGLNYRTIPTFEKGLFEHNCIRHYSLQRNQLLKCRWAAYKMHIEERVFAPFQFPNHRDLHFHTGAIRFLPSESINRRPDHRMKLQPGPGVDFRGQMPIPQEMHMKRGKTETVTGQRKKIKSAKKKVNPKK</sequence>
<evidence type="ECO:0000256" key="1">
    <source>
        <dbReference type="SAM" id="MobiDB-lite"/>
    </source>
</evidence>
<feature type="region of interest" description="Disordered" evidence="1">
    <location>
        <begin position="107"/>
        <end position="159"/>
    </location>
</feature>
<accession>A0ABR3H0D0</accession>
<comment type="caution">
    <text evidence="2">The sequence shown here is derived from an EMBL/GenBank/DDBJ whole genome shotgun (WGS) entry which is preliminary data.</text>
</comment>
<keyword evidence="3" id="KW-1185">Reference proteome</keyword>
<reference evidence="2 3" key="1">
    <citation type="submission" date="2024-06" db="EMBL/GenBank/DDBJ databases">
        <title>A chromosome-level genome assembly of beet webworm, Loxostege sticticalis.</title>
        <authorList>
            <person name="Zhang Y."/>
        </authorList>
    </citation>
    <scope>NUCLEOTIDE SEQUENCE [LARGE SCALE GENOMIC DNA]</scope>
    <source>
        <strain evidence="2">AQ026</strain>
        <tissue evidence="2">Whole body</tissue>
    </source>
</reference>
<evidence type="ECO:0000313" key="2">
    <source>
        <dbReference type="EMBL" id="KAL0853078.1"/>
    </source>
</evidence>